<evidence type="ECO:0000313" key="2">
    <source>
        <dbReference type="EMBL" id="KEH40278.1"/>
    </source>
</evidence>
<dbReference type="HOGENOM" id="CLU_2213793_0_0_1"/>
<dbReference type="Proteomes" id="UP000265566">
    <property type="component" value="Chromosome 1"/>
</dbReference>
<feature type="region of interest" description="Disordered" evidence="1">
    <location>
        <begin position="70"/>
        <end position="93"/>
    </location>
</feature>
<evidence type="ECO:0000313" key="5">
    <source>
        <dbReference type="Proteomes" id="UP000002051"/>
    </source>
</evidence>
<accession>A0A072VFQ8</accession>
<gene>
    <name evidence="2" type="ordered locus">MTR_1g026700</name>
    <name evidence="3" type="ORF">MtrunA17_Chr1g0157551</name>
</gene>
<dbReference type="EMBL" id="PSQE01000001">
    <property type="protein sequence ID" value="RHN77696.1"/>
    <property type="molecule type" value="Genomic_DNA"/>
</dbReference>
<reference evidence="2 5" key="1">
    <citation type="journal article" date="2011" name="Nature">
        <title>The Medicago genome provides insight into the evolution of rhizobial symbioses.</title>
        <authorList>
            <person name="Young N.D."/>
            <person name="Debelle F."/>
            <person name="Oldroyd G.E."/>
            <person name="Geurts R."/>
            <person name="Cannon S.B."/>
            <person name="Udvardi M.K."/>
            <person name="Benedito V.A."/>
            <person name="Mayer K.F."/>
            <person name="Gouzy J."/>
            <person name="Schoof H."/>
            <person name="Van de Peer Y."/>
            <person name="Proost S."/>
            <person name="Cook D.R."/>
            <person name="Meyers B.C."/>
            <person name="Spannagl M."/>
            <person name="Cheung F."/>
            <person name="De Mita S."/>
            <person name="Krishnakumar V."/>
            <person name="Gundlach H."/>
            <person name="Zhou S."/>
            <person name="Mudge J."/>
            <person name="Bharti A.K."/>
            <person name="Murray J.D."/>
            <person name="Naoumkina M.A."/>
            <person name="Rosen B."/>
            <person name="Silverstein K.A."/>
            <person name="Tang H."/>
            <person name="Rombauts S."/>
            <person name="Zhao P.X."/>
            <person name="Zhou P."/>
            <person name="Barbe V."/>
            <person name="Bardou P."/>
            <person name="Bechner M."/>
            <person name="Bellec A."/>
            <person name="Berger A."/>
            <person name="Berges H."/>
            <person name="Bidwell S."/>
            <person name="Bisseling T."/>
            <person name="Choisne N."/>
            <person name="Couloux A."/>
            <person name="Denny R."/>
            <person name="Deshpande S."/>
            <person name="Dai X."/>
            <person name="Doyle J.J."/>
            <person name="Dudez A.M."/>
            <person name="Farmer A.D."/>
            <person name="Fouteau S."/>
            <person name="Franken C."/>
            <person name="Gibelin C."/>
            <person name="Gish J."/>
            <person name="Goldstein S."/>
            <person name="Gonzalez A.J."/>
            <person name="Green P.J."/>
            <person name="Hallab A."/>
            <person name="Hartog M."/>
            <person name="Hua A."/>
            <person name="Humphray S.J."/>
            <person name="Jeong D.H."/>
            <person name="Jing Y."/>
            <person name="Jocker A."/>
            <person name="Kenton S.M."/>
            <person name="Kim D.J."/>
            <person name="Klee K."/>
            <person name="Lai H."/>
            <person name="Lang C."/>
            <person name="Lin S."/>
            <person name="Macmil S.L."/>
            <person name="Magdelenat G."/>
            <person name="Matthews L."/>
            <person name="McCorrison J."/>
            <person name="Monaghan E.L."/>
            <person name="Mun J.H."/>
            <person name="Najar F.Z."/>
            <person name="Nicholson C."/>
            <person name="Noirot C."/>
            <person name="O'Bleness M."/>
            <person name="Paule C.R."/>
            <person name="Poulain J."/>
            <person name="Prion F."/>
            <person name="Qin B."/>
            <person name="Qu C."/>
            <person name="Retzel E.F."/>
            <person name="Riddle C."/>
            <person name="Sallet E."/>
            <person name="Samain S."/>
            <person name="Samson N."/>
            <person name="Sanders I."/>
            <person name="Saurat O."/>
            <person name="Scarpelli C."/>
            <person name="Schiex T."/>
            <person name="Segurens B."/>
            <person name="Severin A.J."/>
            <person name="Sherrier D.J."/>
            <person name="Shi R."/>
            <person name="Sims S."/>
            <person name="Singer S.R."/>
            <person name="Sinharoy S."/>
            <person name="Sterck L."/>
            <person name="Viollet A."/>
            <person name="Wang B.B."/>
            <person name="Wang K."/>
            <person name="Wang M."/>
            <person name="Wang X."/>
            <person name="Warfsmann J."/>
            <person name="Weissenbach J."/>
            <person name="White D.D."/>
            <person name="White J.D."/>
            <person name="Wiley G.B."/>
            <person name="Wincker P."/>
            <person name="Xing Y."/>
            <person name="Yang L."/>
            <person name="Yao Z."/>
            <person name="Ying F."/>
            <person name="Zhai J."/>
            <person name="Zhou L."/>
            <person name="Zuber A."/>
            <person name="Denarie J."/>
            <person name="Dixon R.A."/>
            <person name="May G.D."/>
            <person name="Schwartz D.C."/>
            <person name="Rogers J."/>
            <person name="Quetier F."/>
            <person name="Town C.D."/>
            <person name="Roe B.A."/>
        </authorList>
    </citation>
    <scope>NUCLEOTIDE SEQUENCE [LARGE SCALE GENOMIC DNA]</scope>
    <source>
        <strain evidence="2">A17</strain>
        <strain evidence="4 5">cv. Jemalong A17</strain>
    </source>
</reference>
<protein>
    <submittedName>
        <fullName evidence="2 4">Uncharacterized protein</fullName>
    </submittedName>
</protein>
<reference evidence="4" key="3">
    <citation type="submission" date="2015-04" db="UniProtKB">
        <authorList>
            <consortium name="EnsemblPlants"/>
        </authorList>
    </citation>
    <scope>IDENTIFICATION</scope>
    <source>
        <strain evidence="4">cv. Jemalong A17</strain>
    </source>
</reference>
<name>A0A072VFQ8_MEDTR</name>
<proteinExistence type="predicted"/>
<sequence length="107" mass="12402">MMMVFISSSCTVSFHWPFIDNIDFLSSSVISLINQENNVPTKEKECESNIDGLKGHSILFEESHAISEEEVKFEKRSSGKSRPQKKMDPKRRKYEKTEIHIIFGCFI</sequence>
<evidence type="ECO:0000256" key="1">
    <source>
        <dbReference type="SAM" id="MobiDB-lite"/>
    </source>
</evidence>
<evidence type="ECO:0000313" key="4">
    <source>
        <dbReference type="EnsemblPlants" id="KEH40278"/>
    </source>
</evidence>
<dbReference type="Gramene" id="rna1178">
    <property type="protein sequence ID" value="RHN77696.1"/>
    <property type="gene ID" value="gene1178"/>
</dbReference>
<reference evidence="3" key="4">
    <citation type="journal article" date="2018" name="Nat. Plants">
        <title>Whole-genome landscape of Medicago truncatula symbiotic genes.</title>
        <authorList>
            <person name="Pecrix Y."/>
            <person name="Gamas P."/>
            <person name="Carrere S."/>
        </authorList>
    </citation>
    <scope>NUCLEOTIDE SEQUENCE</scope>
    <source>
        <tissue evidence="3">Leaves</tissue>
    </source>
</reference>
<keyword evidence="5" id="KW-1185">Reference proteome</keyword>
<organism evidence="2 5">
    <name type="scientific">Medicago truncatula</name>
    <name type="common">Barrel medic</name>
    <name type="synonym">Medicago tribuloides</name>
    <dbReference type="NCBI Taxonomy" id="3880"/>
    <lineage>
        <taxon>Eukaryota</taxon>
        <taxon>Viridiplantae</taxon>
        <taxon>Streptophyta</taxon>
        <taxon>Embryophyta</taxon>
        <taxon>Tracheophyta</taxon>
        <taxon>Spermatophyta</taxon>
        <taxon>Magnoliopsida</taxon>
        <taxon>eudicotyledons</taxon>
        <taxon>Gunneridae</taxon>
        <taxon>Pentapetalae</taxon>
        <taxon>rosids</taxon>
        <taxon>fabids</taxon>
        <taxon>Fabales</taxon>
        <taxon>Fabaceae</taxon>
        <taxon>Papilionoideae</taxon>
        <taxon>50 kb inversion clade</taxon>
        <taxon>NPAAA clade</taxon>
        <taxon>Hologalegina</taxon>
        <taxon>IRL clade</taxon>
        <taxon>Trifolieae</taxon>
        <taxon>Medicago</taxon>
    </lineage>
</organism>
<dbReference type="AlphaFoldDB" id="A0A072VFQ8"/>
<dbReference type="Proteomes" id="UP000002051">
    <property type="component" value="Unassembled WGS sequence"/>
</dbReference>
<dbReference type="EnsemblPlants" id="KEH40278">
    <property type="protein sequence ID" value="KEH40278"/>
    <property type="gene ID" value="MTR_1g026700"/>
</dbReference>
<evidence type="ECO:0000313" key="3">
    <source>
        <dbReference type="EMBL" id="RHN77696.1"/>
    </source>
</evidence>
<reference evidence="2 5" key="2">
    <citation type="journal article" date="2014" name="BMC Genomics">
        <title>An improved genome release (version Mt4.0) for the model legume Medicago truncatula.</title>
        <authorList>
            <person name="Tang H."/>
            <person name="Krishnakumar V."/>
            <person name="Bidwell S."/>
            <person name="Rosen B."/>
            <person name="Chan A."/>
            <person name="Zhou S."/>
            <person name="Gentzbittel L."/>
            <person name="Childs K.L."/>
            <person name="Yandell M."/>
            <person name="Gundlach H."/>
            <person name="Mayer K.F."/>
            <person name="Schwartz D.C."/>
            <person name="Town C.D."/>
        </authorList>
    </citation>
    <scope>GENOME REANNOTATION</scope>
    <source>
        <strain evidence="2">A17</strain>
        <strain evidence="4 5">cv. Jemalong A17</strain>
    </source>
</reference>
<dbReference type="EMBL" id="CM001217">
    <property type="protein sequence ID" value="KEH40278.1"/>
    <property type="molecule type" value="Genomic_DNA"/>
</dbReference>
<feature type="compositionally biased region" description="Basic residues" evidence="1">
    <location>
        <begin position="78"/>
        <end position="93"/>
    </location>
</feature>